<protein>
    <submittedName>
        <fullName evidence="2">Uncharacterized protein</fullName>
    </submittedName>
</protein>
<name>A0ABN8J0V5_9NEOP</name>
<feature type="compositionally biased region" description="Gly residues" evidence="1">
    <location>
        <begin position="32"/>
        <end position="68"/>
    </location>
</feature>
<gene>
    <name evidence="2" type="ORF">IPOD504_LOCUS14428</name>
</gene>
<feature type="compositionally biased region" description="Gly residues" evidence="1">
    <location>
        <begin position="1"/>
        <end position="24"/>
    </location>
</feature>
<evidence type="ECO:0000313" key="2">
    <source>
        <dbReference type="EMBL" id="CAH2068584.1"/>
    </source>
</evidence>
<evidence type="ECO:0000313" key="3">
    <source>
        <dbReference type="Proteomes" id="UP000837857"/>
    </source>
</evidence>
<feature type="compositionally biased region" description="Basic and acidic residues" evidence="1">
    <location>
        <begin position="116"/>
        <end position="128"/>
    </location>
</feature>
<accession>A0ABN8J0V5</accession>
<evidence type="ECO:0000256" key="1">
    <source>
        <dbReference type="SAM" id="MobiDB-lite"/>
    </source>
</evidence>
<feature type="compositionally biased region" description="Pro residues" evidence="1">
    <location>
        <begin position="74"/>
        <end position="85"/>
    </location>
</feature>
<feature type="non-terminal residue" evidence="2">
    <location>
        <position position="362"/>
    </location>
</feature>
<feature type="region of interest" description="Disordered" evidence="1">
    <location>
        <begin position="1"/>
        <end position="138"/>
    </location>
</feature>
<dbReference type="Proteomes" id="UP000837857">
    <property type="component" value="Chromosome 5"/>
</dbReference>
<sequence length="362" mass="39385">MMEGPNRGGFRGGGRGGPPGLRGRGGFDMRGRGGPGMRGRGGPPRGGPGPRGGPRGFRGMPMRGGGGDRGGRFPPGPQGPGPHPVPTIETRGGPPQRGAFNNRGGPGGMRGRGGRGRGDFGLRNDRGGGGRGMPMRGRGGRVGPGAPLNGPPEGDHLYLINQLDCNQVLKVLHISVVVDLHTEEEDHQREEGLMVHVVEEVPGLQCKVDIKHHLSIILSRLMVMVHLRIQVTNHMNNHLLNHFHHHHTIHQVHIKVAAIQRQLQHNQLLIQVVMDQTMATLRVDKEVMRIMDIVAILEQIWGVQVMLVMELQSPHMAAPLLHMTHMHNLPTLPTSNPSHNIPTAMAVEASCNKCEETEMHRY</sequence>
<reference evidence="2" key="1">
    <citation type="submission" date="2022-03" db="EMBL/GenBank/DDBJ databases">
        <authorList>
            <person name="Martin H S."/>
        </authorList>
    </citation>
    <scope>NUCLEOTIDE SEQUENCE</scope>
</reference>
<organism evidence="2 3">
    <name type="scientific">Iphiclides podalirius</name>
    <name type="common">scarce swallowtail</name>
    <dbReference type="NCBI Taxonomy" id="110791"/>
    <lineage>
        <taxon>Eukaryota</taxon>
        <taxon>Metazoa</taxon>
        <taxon>Ecdysozoa</taxon>
        <taxon>Arthropoda</taxon>
        <taxon>Hexapoda</taxon>
        <taxon>Insecta</taxon>
        <taxon>Pterygota</taxon>
        <taxon>Neoptera</taxon>
        <taxon>Endopterygota</taxon>
        <taxon>Lepidoptera</taxon>
        <taxon>Glossata</taxon>
        <taxon>Ditrysia</taxon>
        <taxon>Papilionoidea</taxon>
        <taxon>Papilionidae</taxon>
        <taxon>Papilioninae</taxon>
        <taxon>Iphiclides</taxon>
    </lineage>
</organism>
<dbReference type="EMBL" id="OW152817">
    <property type="protein sequence ID" value="CAH2068584.1"/>
    <property type="molecule type" value="Genomic_DNA"/>
</dbReference>
<keyword evidence="3" id="KW-1185">Reference proteome</keyword>
<proteinExistence type="predicted"/>